<sequence length="67" mass="7875">MTNVIKGCGSTLSVFYLNKVSQSELWLFFYLQINLKQCEKVERHERQSAVRNNHRQQSDEPKDCPSD</sequence>
<dbReference type="EMBL" id="CAWYQH010000057">
    <property type="protein sequence ID" value="CAK8678539.1"/>
    <property type="molecule type" value="Genomic_DNA"/>
</dbReference>
<comment type="caution">
    <text evidence="2">The sequence shown here is derived from an EMBL/GenBank/DDBJ whole genome shotgun (WGS) entry which is preliminary data.</text>
</comment>
<protein>
    <submittedName>
        <fullName evidence="2">Uncharacterized protein</fullName>
    </submittedName>
</protein>
<evidence type="ECO:0000256" key="1">
    <source>
        <dbReference type="SAM" id="MobiDB-lite"/>
    </source>
</evidence>
<feature type="compositionally biased region" description="Basic and acidic residues" evidence="1">
    <location>
        <begin position="56"/>
        <end position="67"/>
    </location>
</feature>
<accession>A0ABP0FFR7</accession>
<feature type="region of interest" description="Disordered" evidence="1">
    <location>
        <begin position="46"/>
        <end position="67"/>
    </location>
</feature>
<evidence type="ECO:0000313" key="3">
    <source>
        <dbReference type="Proteomes" id="UP001642483"/>
    </source>
</evidence>
<evidence type="ECO:0000313" key="2">
    <source>
        <dbReference type="EMBL" id="CAK8678539.1"/>
    </source>
</evidence>
<reference evidence="2 3" key="1">
    <citation type="submission" date="2024-02" db="EMBL/GenBank/DDBJ databases">
        <authorList>
            <person name="Daric V."/>
            <person name="Darras S."/>
        </authorList>
    </citation>
    <scope>NUCLEOTIDE SEQUENCE [LARGE SCALE GENOMIC DNA]</scope>
</reference>
<keyword evidence="3" id="KW-1185">Reference proteome</keyword>
<proteinExistence type="predicted"/>
<organism evidence="2 3">
    <name type="scientific">Clavelina lepadiformis</name>
    <name type="common">Light-bulb sea squirt</name>
    <name type="synonym">Ascidia lepadiformis</name>
    <dbReference type="NCBI Taxonomy" id="159417"/>
    <lineage>
        <taxon>Eukaryota</taxon>
        <taxon>Metazoa</taxon>
        <taxon>Chordata</taxon>
        <taxon>Tunicata</taxon>
        <taxon>Ascidiacea</taxon>
        <taxon>Aplousobranchia</taxon>
        <taxon>Clavelinidae</taxon>
        <taxon>Clavelina</taxon>
    </lineage>
</organism>
<gene>
    <name evidence="2" type="ORF">CVLEPA_LOCUS8462</name>
</gene>
<dbReference type="Proteomes" id="UP001642483">
    <property type="component" value="Unassembled WGS sequence"/>
</dbReference>
<name>A0ABP0FFR7_CLALP</name>